<dbReference type="Gene3D" id="3.40.50.300">
    <property type="entry name" value="P-loop containing nucleotide triphosphate hydrolases"/>
    <property type="match status" value="2"/>
</dbReference>
<comment type="similarity">
    <text evidence="1">Belongs to the SMC family. SbcC subfamily.</text>
</comment>
<evidence type="ECO:0000256" key="4">
    <source>
        <dbReference type="SAM" id="Coils"/>
    </source>
</evidence>
<evidence type="ECO:0000256" key="2">
    <source>
        <dbReference type="ARBA" id="ARBA00011322"/>
    </source>
</evidence>
<dbReference type="Proteomes" id="UP000261324">
    <property type="component" value="Unassembled WGS sequence"/>
</dbReference>
<comment type="caution">
    <text evidence="6">The sequence shown here is derived from an EMBL/GenBank/DDBJ whole genome shotgun (WGS) entry which is preliminary data.</text>
</comment>
<organism evidence="6 7">
    <name type="scientific">Dorea formicigenerans</name>
    <dbReference type="NCBI Taxonomy" id="39486"/>
    <lineage>
        <taxon>Bacteria</taxon>
        <taxon>Bacillati</taxon>
        <taxon>Bacillota</taxon>
        <taxon>Clostridia</taxon>
        <taxon>Lachnospirales</taxon>
        <taxon>Lachnospiraceae</taxon>
        <taxon>Dorea</taxon>
    </lineage>
</organism>
<name>A0A3E4PGS7_9FIRM</name>
<feature type="domain" description="Rad50/SbcC-type AAA" evidence="5">
    <location>
        <begin position="5"/>
        <end position="265"/>
    </location>
</feature>
<feature type="coiled-coil region" evidence="4">
    <location>
        <begin position="226"/>
        <end position="400"/>
    </location>
</feature>
<comment type="subunit">
    <text evidence="2">Heterodimer of SbcC and SbcD.</text>
</comment>
<reference evidence="6 7" key="1">
    <citation type="submission" date="2018-08" db="EMBL/GenBank/DDBJ databases">
        <title>A genome reference for cultivated species of the human gut microbiota.</title>
        <authorList>
            <person name="Zou Y."/>
            <person name="Xue W."/>
            <person name="Luo G."/>
        </authorList>
    </citation>
    <scope>NUCLEOTIDE SEQUENCE [LARGE SCALE GENOMIC DNA]</scope>
    <source>
        <strain evidence="6 7">TF09-3</strain>
    </source>
</reference>
<dbReference type="InterPro" id="IPR038729">
    <property type="entry name" value="Rad50/SbcC_AAA"/>
</dbReference>
<protein>
    <recommendedName>
        <fullName evidence="3">Nuclease SbcCD subunit C</fullName>
    </recommendedName>
</protein>
<proteinExistence type="inferred from homology"/>
<dbReference type="PANTHER" id="PTHR32114">
    <property type="entry name" value="ABC TRANSPORTER ABCH.3"/>
    <property type="match status" value="1"/>
</dbReference>
<dbReference type="InterPro" id="IPR027417">
    <property type="entry name" value="P-loop_NTPase"/>
</dbReference>
<sequence length="918" mass="105475">MRPKRLKLSAFGPYASIVELDMEKLGMKGLYLITGDTGAGKTTIFDGIVYALYGLPSGENREPAMLRSKYAEAHVPTEVELFFENGGQEYRIRRNPEYERPAKKGGGITLQRAEAELIYPDGRVVTKQKEVNKAIIEILGLDRNQFLQIAMIAQGDFLKLLLADTKERQGIFREIFKTGYYQILQEKLKSESGKLSDELEFARRSVNQYLEGVSVDFTQIPLTEAIDEIQNLVEKDQLDVENLSEKIKNVQKELEKVQEHLQKAQTRSQTLRTLEEAETKYQKVKIQEKELCAILKFQEKKQTERDGLETAIAHIQEEVLVYQKLEEKKKKLIERTTFLEKQEKKLLNQKLEIEKLQEHLQEDKAEEKMLENEPKNQAELQFQKEKLDLKKEELDAFVKNIKQYQTLCGNLIKFQKQYVDKTQMAQARKEEYDQAYQTFLDGQAGVLARHLNPGEPCPVCGSREHPRKAAAMERVPSQEELDQLQEHLELARTEMENASKKAAELVGKVDLQKKQIMEKLHELEKEKMLAEPMESENWKVQDIQSQIHNKQVELAERENKLTEQILDNTKKVKYYKNLQKQIQNTEKKIVEKQAEREALSGKITALNAEIQTESRQLEEQSQNLKFEDGKLAEQELRNLQMKKVQLKQQYDEAQKNVQKCSGEARKLEGQMEQCRKQLENLGEFSIEKEQDEKRCLEEIRTEQEQCLKDIQVRLAANQKALAKIQKKSKDIIELEQKWTMVKALSNTANGNISGKEKIMLETYVQMTYFDRILERANVRFMVMSEGQYELERSIVAGNNRSQSGLELDVIDHYNGTRRSVKTLSGGESFKASLSLALGLSDEVQSRAGGIRLDTMFVDEGFGSLDDESLEQAMKALAGLSEGNKLVGIISHVGELKERIDKQIIVTKEKAGGSRAVIV</sequence>
<dbReference type="GO" id="GO:0016887">
    <property type="term" value="F:ATP hydrolysis activity"/>
    <property type="evidence" value="ECO:0007669"/>
    <property type="project" value="InterPro"/>
</dbReference>
<keyword evidence="4" id="KW-0175">Coiled coil</keyword>
<evidence type="ECO:0000256" key="3">
    <source>
        <dbReference type="ARBA" id="ARBA00013368"/>
    </source>
</evidence>
<evidence type="ECO:0000313" key="6">
    <source>
        <dbReference type="EMBL" id="RGK79262.1"/>
    </source>
</evidence>
<gene>
    <name evidence="6" type="ORF">DXC93_15585</name>
</gene>
<dbReference type="EMBL" id="QSRA01000032">
    <property type="protein sequence ID" value="RGK79262.1"/>
    <property type="molecule type" value="Genomic_DNA"/>
</dbReference>
<accession>A0A3E4PGS7</accession>
<dbReference type="SUPFAM" id="SSF52540">
    <property type="entry name" value="P-loop containing nucleoside triphosphate hydrolases"/>
    <property type="match status" value="1"/>
</dbReference>
<dbReference type="PANTHER" id="PTHR32114:SF2">
    <property type="entry name" value="ABC TRANSPORTER ABCH.3"/>
    <property type="match status" value="1"/>
</dbReference>
<evidence type="ECO:0000259" key="5">
    <source>
        <dbReference type="Pfam" id="PF13476"/>
    </source>
</evidence>
<evidence type="ECO:0000313" key="7">
    <source>
        <dbReference type="Proteomes" id="UP000261324"/>
    </source>
</evidence>
<dbReference type="Pfam" id="PF13558">
    <property type="entry name" value="SbcC_Walker_B"/>
    <property type="match status" value="1"/>
</dbReference>
<dbReference type="GO" id="GO:0006302">
    <property type="term" value="P:double-strand break repair"/>
    <property type="evidence" value="ECO:0007669"/>
    <property type="project" value="InterPro"/>
</dbReference>
<evidence type="ECO:0000256" key="1">
    <source>
        <dbReference type="ARBA" id="ARBA00006930"/>
    </source>
</evidence>
<dbReference type="AlphaFoldDB" id="A0A3E4PGS7"/>
<dbReference type="Pfam" id="PF13476">
    <property type="entry name" value="AAA_23"/>
    <property type="match status" value="1"/>
</dbReference>
<feature type="coiled-coil region" evidence="4">
    <location>
        <begin position="481"/>
        <end position="737"/>
    </location>
</feature>
<dbReference type="RefSeq" id="WP_117660804.1">
    <property type="nucleotide sequence ID" value="NZ_QSRA01000032.1"/>
</dbReference>